<feature type="compositionally biased region" description="Basic and acidic residues" evidence="1">
    <location>
        <begin position="21"/>
        <end position="36"/>
    </location>
</feature>
<feature type="region of interest" description="Disordered" evidence="1">
    <location>
        <begin position="246"/>
        <end position="268"/>
    </location>
</feature>
<evidence type="ECO:0008006" key="4">
    <source>
        <dbReference type="Google" id="ProtNLM"/>
    </source>
</evidence>
<feature type="region of interest" description="Disordered" evidence="1">
    <location>
        <begin position="202"/>
        <end position="229"/>
    </location>
</feature>
<accession>A0A6H5J012</accession>
<sequence>MKDPSIVIITRGNLDSPVQKPQREEKKQSDLEKFVSESDCSTMNSSNKNIEIRTREDFGVRTRSCDGPLASHCRTDTRFSKGRGDDRKNIAKISQRQTVTASPTGPRRTLTQCAKHIDCLDPKQSEAESRGTGAAIRISSSSPRAQIYRLGFGRVDNAQKIVRRSRPSLSARSASGGRRLRIDHHPYHIRLSLRFHASLHHRHHNSPALPSTQHSASLESLSLKRPRDSPPTAFCVKRTYIQLSESVPPVSPCQPGPPSEMSDDSTPPPWVSTLLSRFDRLESSMNGRLASIEASLLEFSRTQHQHTASIEHNTNSIAGLDGRVTAEIATIRSDNDRAFTAMRAEIGRACVQSRAAAAAAPVADHDTCEVRVSGIPLSVDVTSSATAERIVSALELDRLRPHILSVREWAPRRLTPVVAAPSTSNAVLDLEMKTMVIRFSSANARETFLAAAPKFQRLSTHAIFGIADDGRPNHLRANVILPSDRHRLYRRCAAAAEAHGYPRPFVRNLCIYMRRARDSAPICIMSDDDLALLVSRPNETVTSHLWQIEHDLNSAIAQVRSALQDLSLETADHKTEVLLITSRKKTETITITVGDCSIMSTLCIRYLGLHIDSRLRFDQHLRIVSEKAARVSGTLAKIMPNIGGPRSSRRVLYAHVVDSILLYGAPIWSCATETQAYIRQAESVHRRACLRVISGRPHVSYDATYVIAGVPPLALLADERARIYQRRPEDVKEEERRETLNRWQDRWDRASKGRWTHRLILNITEWVERGHGEVDYHLTQLLTGHGYFKSHSQRYDNTLSALCLACPITVEDAEHVFFRCS</sequence>
<name>A0A6H5J012_9HYME</name>
<organism evidence="2 3">
    <name type="scientific">Trichogramma brassicae</name>
    <dbReference type="NCBI Taxonomy" id="86971"/>
    <lineage>
        <taxon>Eukaryota</taxon>
        <taxon>Metazoa</taxon>
        <taxon>Ecdysozoa</taxon>
        <taxon>Arthropoda</taxon>
        <taxon>Hexapoda</taxon>
        <taxon>Insecta</taxon>
        <taxon>Pterygota</taxon>
        <taxon>Neoptera</taxon>
        <taxon>Endopterygota</taxon>
        <taxon>Hymenoptera</taxon>
        <taxon>Apocrita</taxon>
        <taxon>Proctotrupomorpha</taxon>
        <taxon>Chalcidoidea</taxon>
        <taxon>Trichogrammatidae</taxon>
        <taxon>Trichogramma</taxon>
    </lineage>
</organism>
<feature type="region of interest" description="Disordered" evidence="1">
    <location>
        <begin position="1"/>
        <end position="46"/>
    </location>
</feature>
<reference evidence="2 3" key="1">
    <citation type="submission" date="2020-02" db="EMBL/GenBank/DDBJ databases">
        <authorList>
            <person name="Ferguson B K."/>
        </authorList>
    </citation>
    <scope>NUCLEOTIDE SEQUENCE [LARGE SCALE GENOMIC DNA]</scope>
</reference>
<proteinExistence type="predicted"/>
<protein>
    <recommendedName>
        <fullName evidence="4">Reverse transcriptase domain-containing protein</fullName>
    </recommendedName>
</protein>
<evidence type="ECO:0000313" key="2">
    <source>
        <dbReference type="EMBL" id="CAB0041571.1"/>
    </source>
</evidence>
<dbReference type="EMBL" id="CADCXV010001127">
    <property type="protein sequence ID" value="CAB0041571.1"/>
    <property type="molecule type" value="Genomic_DNA"/>
</dbReference>
<feature type="compositionally biased region" description="Polar residues" evidence="1">
    <location>
        <begin position="208"/>
        <end position="220"/>
    </location>
</feature>
<gene>
    <name evidence="2" type="ORF">TBRA_LOCUS13237</name>
</gene>
<feature type="compositionally biased region" description="Pro residues" evidence="1">
    <location>
        <begin position="249"/>
        <end position="258"/>
    </location>
</feature>
<dbReference type="Proteomes" id="UP000479190">
    <property type="component" value="Unassembled WGS sequence"/>
</dbReference>
<keyword evidence="3" id="KW-1185">Reference proteome</keyword>
<evidence type="ECO:0000256" key="1">
    <source>
        <dbReference type="SAM" id="MobiDB-lite"/>
    </source>
</evidence>
<dbReference type="AlphaFoldDB" id="A0A6H5J012"/>
<evidence type="ECO:0000313" key="3">
    <source>
        <dbReference type="Proteomes" id="UP000479190"/>
    </source>
</evidence>
<dbReference type="OrthoDB" id="7700848at2759"/>